<dbReference type="EnsemblPlants" id="Solyc01g096185.1.1">
    <property type="protein sequence ID" value="Solyc01g096185.1.1"/>
    <property type="gene ID" value="Solyc01g096185.1"/>
</dbReference>
<dbReference type="PROSITE" id="PS50102">
    <property type="entry name" value="RRM"/>
    <property type="match status" value="1"/>
</dbReference>
<feature type="domain" description="RRM" evidence="2">
    <location>
        <begin position="2"/>
        <end position="39"/>
    </location>
</feature>
<sequence length="144" mass="16594">MRPLFVGNIEYDIRQPELERLFSKYGRIERLDMKSGNPFEHLLRNKSLYHGSTLAKTSIARQPICLPVLLNDGIILHFLDQSSVIHFIAHVAIFEEWLWWDLSVLHAMPTTINKRINEFYHALPPNSESCCEIGEACLAMTTQA</sequence>
<keyword evidence="1" id="KW-0694">RNA-binding</keyword>
<organism evidence="3">
    <name type="scientific">Solanum lycopersicum</name>
    <name type="common">Tomato</name>
    <name type="synonym">Lycopersicon esculentum</name>
    <dbReference type="NCBI Taxonomy" id="4081"/>
    <lineage>
        <taxon>Eukaryota</taxon>
        <taxon>Viridiplantae</taxon>
        <taxon>Streptophyta</taxon>
        <taxon>Embryophyta</taxon>
        <taxon>Tracheophyta</taxon>
        <taxon>Spermatophyta</taxon>
        <taxon>Magnoliopsida</taxon>
        <taxon>eudicotyledons</taxon>
        <taxon>Gunneridae</taxon>
        <taxon>Pentapetalae</taxon>
        <taxon>asterids</taxon>
        <taxon>lamiids</taxon>
        <taxon>Solanales</taxon>
        <taxon>Solanaceae</taxon>
        <taxon>Solanoideae</taxon>
        <taxon>Solaneae</taxon>
        <taxon>Solanum</taxon>
        <taxon>Solanum subgen. Lycopersicon</taxon>
    </lineage>
</organism>
<dbReference type="InterPro" id="IPR000504">
    <property type="entry name" value="RRM_dom"/>
</dbReference>
<reference evidence="3" key="1">
    <citation type="journal article" date="2012" name="Nature">
        <title>The tomato genome sequence provides insights into fleshy fruit evolution.</title>
        <authorList>
            <consortium name="Tomato Genome Consortium"/>
        </authorList>
    </citation>
    <scope>NUCLEOTIDE SEQUENCE [LARGE SCALE GENOMIC DNA]</scope>
    <source>
        <strain evidence="3">cv. Heinz 1706</strain>
    </source>
</reference>
<evidence type="ECO:0000313" key="3">
    <source>
        <dbReference type="EnsemblPlants" id="Solyc01g096185.1.1"/>
    </source>
</evidence>
<dbReference type="Pfam" id="PF00076">
    <property type="entry name" value="RRM_1"/>
    <property type="match status" value="1"/>
</dbReference>
<dbReference type="Gramene" id="Solyc01g096185.1.1">
    <property type="protein sequence ID" value="Solyc01g096185.1.1"/>
    <property type="gene ID" value="Solyc01g096185.1"/>
</dbReference>
<dbReference type="InterPro" id="IPR035979">
    <property type="entry name" value="RBD_domain_sf"/>
</dbReference>
<dbReference type="Proteomes" id="UP000004994">
    <property type="component" value="Chromosome 1"/>
</dbReference>
<dbReference type="GO" id="GO:0003723">
    <property type="term" value="F:RNA binding"/>
    <property type="evidence" value="ECO:0007669"/>
    <property type="project" value="UniProtKB-UniRule"/>
</dbReference>
<dbReference type="STRING" id="4081.A0A3Q7ELL9"/>
<dbReference type="Gene3D" id="3.30.70.330">
    <property type="match status" value="1"/>
</dbReference>
<evidence type="ECO:0000256" key="1">
    <source>
        <dbReference type="PROSITE-ProRule" id="PRU00176"/>
    </source>
</evidence>
<dbReference type="InParanoid" id="A0A3Q7ELL9"/>
<evidence type="ECO:0000259" key="2">
    <source>
        <dbReference type="PROSITE" id="PS50102"/>
    </source>
</evidence>
<proteinExistence type="predicted"/>
<accession>A0A3Q7ELL9</accession>
<protein>
    <recommendedName>
        <fullName evidence="2">RRM domain-containing protein</fullName>
    </recommendedName>
</protein>
<dbReference type="AlphaFoldDB" id="A0A3Q7ELL9"/>
<evidence type="ECO:0000313" key="4">
    <source>
        <dbReference type="Proteomes" id="UP000004994"/>
    </source>
</evidence>
<dbReference type="SUPFAM" id="SSF54928">
    <property type="entry name" value="RNA-binding domain, RBD"/>
    <property type="match status" value="1"/>
</dbReference>
<dbReference type="InterPro" id="IPR012677">
    <property type="entry name" value="Nucleotide-bd_a/b_plait_sf"/>
</dbReference>
<keyword evidence="4" id="KW-1185">Reference proteome</keyword>
<reference evidence="3" key="2">
    <citation type="submission" date="2019-01" db="UniProtKB">
        <authorList>
            <consortium name="EnsemblPlants"/>
        </authorList>
    </citation>
    <scope>IDENTIFICATION</scope>
    <source>
        <strain evidence="3">cv. Heinz 1706</strain>
    </source>
</reference>
<name>A0A3Q7ELL9_SOLLC</name>